<reference evidence="2" key="2">
    <citation type="submission" date="2025-09" db="UniProtKB">
        <authorList>
            <consortium name="Ensembl"/>
        </authorList>
    </citation>
    <scope>IDENTIFICATION</scope>
</reference>
<evidence type="ECO:0000259" key="1">
    <source>
        <dbReference type="PROSITE" id="PS50878"/>
    </source>
</evidence>
<reference evidence="2" key="1">
    <citation type="submission" date="2025-08" db="UniProtKB">
        <authorList>
            <consortium name="Ensembl"/>
        </authorList>
    </citation>
    <scope>IDENTIFICATION</scope>
</reference>
<dbReference type="PROSITE" id="PS50878">
    <property type="entry name" value="RT_POL"/>
    <property type="match status" value="1"/>
</dbReference>
<evidence type="ECO:0000313" key="3">
    <source>
        <dbReference type="Proteomes" id="UP000472270"/>
    </source>
</evidence>
<feature type="domain" description="Reverse transcriptase" evidence="1">
    <location>
        <begin position="101"/>
        <end position="354"/>
    </location>
</feature>
<evidence type="ECO:0000313" key="2">
    <source>
        <dbReference type="Ensembl" id="ENSSRHP00000001166.1"/>
    </source>
</evidence>
<dbReference type="InterPro" id="IPR043502">
    <property type="entry name" value="DNA/RNA_pol_sf"/>
</dbReference>
<dbReference type="CDD" id="cd01650">
    <property type="entry name" value="RT_nLTR_like"/>
    <property type="match status" value="1"/>
</dbReference>
<organism evidence="2 3">
    <name type="scientific">Sinocyclocheilus rhinocerous</name>
    <dbReference type="NCBI Taxonomy" id="307959"/>
    <lineage>
        <taxon>Eukaryota</taxon>
        <taxon>Metazoa</taxon>
        <taxon>Chordata</taxon>
        <taxon>Craniata</taxon>
        <taxon>Vertebrata</taxon>
        <taxon>Euteleostomi</taxon>
        <taxon>Actinopterygii</taxon>
        <taxon>Neopterygii</taxon>
        <taxon>Teleostei</taxon>
        <taxon>Ostariophysi</taxon>
        <taxon>Cypriniformes</taxon>
        <taxon>Cyprinidae</taxon>
        <taxon>Cyprininae</taxon>
        <taxon>Sinocyclocheilus</taxon>
    </lineage>
</organism>
<dbReference type="PANTHER" id="PTHR47027">
    <property type="entry name" value="REVERSE TRANSCRIPTASE DOMAIN-CONTAINING PROTEIN"/>
    <property type="match status" value="1"/>
</dbReference>
<proteinExistence type="predicted"/>
<dbReference type="PANTHER" id="PTHR47027:SF8">
    <property type="entry name" value="RIBONUCLEASE H"/>
    <property type="match status" value="1"/>
</dbReference>
<accession>A0A673FN46</accession>
<dbReference type="Ensembl" id="ENSSRHT00000001221.1">
    <property type="protein sequence ID" value="ENSSRHP00000001166.1"/>
    <property type="gene ID" value="ENSSRHG00000000802.1"/>
</dbReference>
<keyword evidence="3" id="KW-1185">Reference proteome</keyword>
<dbReference type="AlphaFoldDB" id="A0A673FN46"/>
<dbReference type="Pfam" id="PF00078">
    <property type="entry name" value="RVT_1"/>
    <property type="match status" value="1"/>
</dbReference>
<dbReference type="Proteomes" id="UP000472270">
    <property type="component" value="Unassembled WGS sequence"/>
</dbReference>
<name>A0A673FN46_9TELE</name>
<protein>
    <recommendedName>
        <fullName evidence="1">Reverse transcriptase domain-containing protein</fullName>
    </recommendedName>
</protein>
<sequence>DAEVAECFQAVVGGTFAALNLLDTPVDELAGDIKPKDKDGNIFTDRDQVLKKWTEHCSELYNFDLQPDLTILTEPIPSEEDSPPVLKAEVEEAVRRLKPGKSRGVTESGRSWAQSLVIPLPKKGNLKQCQNYRTISLISHPSKVMLGVIHKRLKAKSEEVLAEEQAGFRPGRSTTEQIFNCRLITEKYLQHQRELFHNFIDFKKAFDRVWHDGLWQVLRNFKIDEGIVEIVKALYERTSSAVLLNNQIGDFFPTTIVRQGCFLSPIFFNLFLEQIMLEALQDHHTSISINGRAICNLRFADDIDLLAGSNQELQELTNKLVERAGAYAMEFSTEKSKVMGSFFSKPTPFHLFTIEFMFFHRHFLMLLCFSRQQVEECSFLRRTRLP</sequence>
<dbReference type="SUPFAM" id="SSF56672">
    <property type="entry name" value="DNA/RNA polymerases"/>
    <property type="match status" value="1"/>
</dbReference>
<dbReference type="InterPro" id="IPR000477">
    <property type="entry name" value="RT_dom"/>
</dbReference>